<name>A0A6G1IRJ1_9PLEO</name>
<dbReference type="Proteomes" id="UP000799291">
    <property type="component" value="Unassembled WGS sequence"/>
</dbReference>
<gene>
    <name evidence="1" type="ORF">K458DRAFT_392828</name>
</gene>
<dbReference type="CDD" id="cd18186">
    <property type="entry name" value="BTB_POZ_ZBTB_KLHL-like"/>
    <property type="match status" value="1"/>
</dbReference>
<evidence type="ECO:0000313" key="1">
    <source>
        <dbReference type="EMBL" id="KAF2680489.1"/>
    </source>
</evidence>
<dbReference type="AlphaFoldDB" id="A0A6G1IRJ1"/>
<dbReference type="SUPFAM" id="SSF54695">
    <property type="entry name" value="POZ domain"/>
    <property type="match status" value="1"/>
</dbReference>
<sequence length="215" mass="23733">MADATQKQILDVVKELLASGAYSDLDITCGEDIHNVHKVIEAKTGTIDLPDDEPSIIKLVIQFLYEGDYDLNIPEGELSETSPILENLDDLLRTTSYARTTGAEHSAMTTVVASKIYEVADKYDIESLKELSRIKFSVACPIQWKNSDQFVLAANHAYTTTSDSDDGLRDSIIGTIANRMTLLNIESVMALLNEDHGLAVGVLEKRAEELGWLKE</sequence>
<keyword evidence="2" id="KW-1185">Reference proteome</keyword>
<dbReference type="PANTHER" id="PTHR47843">
    <property type="entry name" value="BTB DOMAIN-CONTAINING PROTEIN-RELATED"/>
    <property type="match status" value="1"/>
</dbReference>
<evidence type="ECO:0000313" key="2">
    <source>
        <dbReference type="Proteomes" id="UP000799291"/>
    </source>
</evidence>
<dbReference type="EMBL" id="MU005596">
    <property type="protein sequence ID" value="KAF2680489.1"/>
    <property type="molecule type" value="Genomic_DNA"/>
</dbReference>
<reference evidence="1" key="1">
    <citation type="journal article" date="2020" name="Stud. Mycol.">
        <title>101 Dothideomycetes genomes: a test case for predicting lifestyles and emergence of pathogens.</title>
        <authorList>
            <person name="Haridas S."/>
            <person name="Albert R."/>
            <person name="Binder M."/>
            <person name="Bloem J."/>
            <person name="Labutti K."/>
            <person name="Salamov A."/>
            <person name="Andreopoulos B."/>
            <person name="Baker S."/>
            <person name="Barry K."/>
            <person name="Bills G."/>
            <person name="Bluhm B."/>
            <person name="Cannon C."/>
            <person name="Castanera R."/>
            <person name="Culley D."/>
            <person name="Daum C."/>
            <person name="Ezra D."/>
            <person name="Gonzalez J."/>
            <person name="Henrissat B."/>
            <person name="Kuo A."/>
            <person name="Liang C."/>
            <person name="Lipzen A."/>
            <person name="Lutzoni F."/>
            <person name="Magnuson J."/>
            <person name="Mondo S."/>
            <person name="Nolan M."/>
            <person name="Ohm R."/>
            <person name="Pangilinan J."/>
            <person name="Park H.-J."/>
            <person name="Ramirez L."/>
            <person name="Alfaro M."/>
            <person name="Sun H."/>
            <person name="Tritt A."/>
            <person name="Yoshinaga Y."/>
            <person name="Zwiers L.-H."/>
            <person name="Turgeon B."/>
            <person name="Goodwin S."/>
            <person name="Spatafora J."/>
            <person name="Crous P."/>
            <person name="Grigoriev I."/>
        </authorList>
    </citation>
    <scope>NUCLEOTIDE SEQUENCE</scope>
    <source>
        <strain evidence="1">CBS 122367</strain>
    </source>
</reference>
<organism evidence="1 2">
    <name type="scientific">Lentithecium fluviatile CBS 122367</name>
    <dbReference type="NCBI Taxonomy" id="1168545"/>
    <lineage>
        <taxon>Eukaryota</taxon>
        <taxon>Fungi</taxon>
        <taxon>Dikarya</taxon>
        <taxon>Ascomycota</taxon>
        <taxon>Pezizomycotina</taxon>
        <taxon>Dothideomycetes</taxon>
        <taxon>Pleosporomycetidae</taxon>
        <taxon>Pleosporales</taxon>
        <taxon>Massarineae</taxon>
        <taxon>Lentitheciaceae</taxon>
        <taxon>Lentithecium</taxon>
    </lineage>
</organism>
<dbReference type="PANTHER" id="PTHR47843:SF5">
    <property type="entry name" value="BTB_POZ DOMAIN PROTEIN"/>
    <property type="match status" value="1"/>
</dbReference>
<dbReference type="Gene3D" id="3.30.710.10">
    <property type="entry name" value="Potassium Channel Kv1.1, Chain A"/>
    <property type="match status" value="1"/>
</dbReference>
<evidence type="ECO:0008006" key="3">
    <source>
        <dbReference type="Google" id="ProtNLM"/>
    </source>
</evidence>
<dbReference type="OrthoDB" id="6359816at2759"/>
<protein>
    <recommendedName>
        <fullName evidence="3">BTB domain-containing protein</fullName>
    </recommendedName>
</protein>
<dbReference type="InterPro" id="IPR011333">
    <property type="entry name" value="SKP1/BTB/POZ_sf"/>
</dbReference>
<accession>A0A6G1IRJ1</accession>
<proteinExistence type="predicted"/>